<evidence type="ECO:0000256" key="3">
    <source>
        <dbReference type="ARBA" id="ARBA00023002"/>
    </source>
</evidence>
<keyword evidence="8" id="KW-1185">Reference proteome</keyword>
<feature type="domain" description="Thioredoxin-like fold" evidence="7">
    <location>
        <begin position="38"/>
        <end position="129"/>
    </location>
</feature>
<reference evidence="9" key="1">
    <citation type="submission" date="2025-08" db="UniProtKB">
        <authorList>
            <consortium name="RefSeq"/>
        </authorList>
    </citation>
    <scope>IDENTIFICATION</scope>
    <source>
        <tissue evidence="9">Silk gland</tissue>
    </source>
</reference>
<sequence>MSESHLICPPYNYLRDAKIYNKKDEIVPWHWIEENADILVLLFTAKGIDKDGIIENFYKIYENVKHRNFPLEVIYVPTDETEDDMKACYEEQANWFTLKLSDSLVPALMYIYEITCIPHVLVINVNGSVISKHGLIDLVEYGKNAVVSWLSTSGPTKNHRRVSKDAAMYGTEWRFHNAFKPHAQYKKKFSDLAEATSKET</sequence>
<dbReference type="Proteomes" id="UP000504629">
    <property type="component" value="Unplaced"/>
</dbReference>
<dbReference type="KEGG" id="bman:114242508"/>
<evidence type="ECO:0000256" key="1">
    <source>
        <dbReference type="ARBA" id="ARBA00012612"/>
    </source>
</evidence>
<dbReference type="SUPFAM" id="SSF52833">
    <property type="entry name" value="Thioredoxin-like"/>
    <property type="match status" value="1"/>
</dbReference>
<accession>A0A6J2JIW0</accession>
<evidence type="ECO:0000256" key="4">
    <source>
        <dbReference type="ARBA" id="ARBA00023027"/>
    </source>
</evidence>
<evidence type="ECO:0000313" key="8">
    <source>
        <dbReference type="Proteomes" id="UP000504629"/>
    </source>
</evidence>
<keyword evidence="3" id="KW-0560">Oxidoreductase</keyword>
<dbReference type="EC" id="1.8.1.8" evidence="1"/>
<dbReference type="InterPro" id="IPR036249">
    <property type="entry name" value="Thioredoxin-like_sf"/>
</dbReference>
<dbReference type="InterPro" id="IPR012336">
    <property type="entry name" value="Thioredoxin-like_fold"/>
</dbReference>
<dbReference type="InterPro" id="IPR052259">
    <property type="entry name" value="Nucleoredoxin-like"/>
</dbReference>
<dbReference type="Gene3D" id="3.40.30.10">
    <property type="entry name" value="Glutaredoxin"/>
    <property type="match status" value="1"/>
</dbReference>
<organism evidence="8 9">
    <name type="scientific">Bombyx mandarina</name>
    <name type="common">Wild silk moth</name>
    <name type="synonym">Wild silkworm</name>
    <dbReference type="NCBI Taxonomy" id="7092"/>
    <lineage>
        <taxon>Eukaryota</taxon>
        <taxon>Metazoa</taxon>
        <taxon>Ecdysozoa</taxon>
        <taxon>Arthropoda</taxon>
        <taxon>Hexapoda</taxon>
        <taxon>Insecta</taxon>
        <taxon>Pterygota</taxon>
        <taxon>Neoptera</taxon>
        <taxon>Endopterygota</taxon>
        <taxon>Lepidoptera</taxon>
        <taxon>Glossata</taxon>
        <taxon>Ditrysia</taxon>
        <taxon>Bombycoidea</taxon>
        <taxon>Bombycidae</taxon>
        <taxon>Bombycinae</taxon>
        <taxon>Bombyx</taxon>
    </lineage>
</organism>
<dbReference type="Pfam" id="PF13905">
    <property type="entry name" value="Thioredoxin_8"/>
    <property type="match status" value="1"/>
</dbReference>
<evidence type="ECO:0000313" key="9">
    <source>
        <dbReference type="RefSeq" id="XP_028029495.1"/>
    </source>
</evidence>
<proteinExistence type="predicted"/>
<keyword evidence="2" id="KW-0677">Repeat</keyword>
<evidence type="ECO:0000256" key="5">
    <source>
        <dbReference type="ARBA" id="ARBA00047388"/>
    </source>
</evidence>
<dbReference type="GO" id="GO:0047134">
    <property type="term" value="F:protein-disulfide reductase [NAD(P)H] activity"/>
    <property type="evidence" value="ECO:0007669"/>
    <property type="project" value="UniProtKB-EC"/>
</dbReference>
<name>A0A6J2JIW0_BOMMA</name>
<dbReference type="RefSeq" id="XP_028029495.1">
    <property type="nucleotide sequence ID" value="XM_028173694.1"/>
</dbReference>
<gene>
    <name evidence="9" type="primary">LOC114242508</name>
</gene>
<dbReference type="OrthoDB" id="189920at2759"/>
<evidence type="ECO:0000256" key="2">
    <source>
        <dbReference type="ARBA" id="ARBA00022737"/>
    </source>
</evidence>
<comment type="catalytic activity">
    <reaction evidence="6">
        <text>[protein]-dithiol + NADP(+) = [protein]-disulfide + NADPH + H(+)</text>
        <dbReference type="Rhea" id="RHEA:18753"/>
        <dbReference type="Rhea" id="RHEA-COMP:10593"/>
        <dbReference type="Rhea" id="RHEA-COMP:10594"/>
        <dbReference type="ChEBI" id="CHEBI:15378"/>
        <dbReference type="ChEBI" id="CHEBI:29950"/>
        <dbReference type="ChEBI" id="CHEBI:50058"/>
        <dbReference type="ChEBI" id="CHEBI:57783"/>
        <dbReference type="ChEBI" id="CHEBI:58349"/>
        <dbReference type="EC" id="1.8.1.8"/>
    </reaction>
</comment>
<dbReference type="PANTHER" id="PTHR13871">
    <property type="entry name" value="THIOREDOXIN"/>
    <property type="match status" value="1"/>
</dbReference>
<protein>
    <recommendedName>
        <fullName evidence="1">protein-disulfide reductase</fullName>
        <ecNumber evidence="1">1.8.1.8</ecNumber>
    </recommendedName>
</protein>
<evidence type="ECO:0000259" key="7">
    <source>
        <dbReference type="Pfam" id="PF13905"/>
    </source>
</evidence>
<dbReference type="AlphaFoldDB" id="A0A6J2JIW0"/>
<keyword evidence="4" id="KW-0520">NAD</keyword>
<evidence type="ECO:0000256" key="6">
    <source>
        <dbReference type="ARBA" id="ARBA00047804"/>
    </source>
</evidence>
<dbReference type="GeneID" id="114242508"/>
<comment type="catalytic activity">
    <reaction evidence="5">
        <text>[protein]-dithiol + NAD(+) = [protein]-disulfide + NADH + H(+)</text>
        <dbReference type="Rhea" id="RHEA:18749"/>
        <dbReference type="Rhea" id="RHEA-COMP:10593"/>
        <dbReference type="Rhea" id="RHEA-COMP:10594"/>
        <dbReference type="ChEBI" id="CHEBI:15378"/>
        <dbReference type="ChEBI" id="CHEBI:29950"/>
        <dbReference type="ChEBI" id="CHEBI:50058"/>
        <dbReference type="ChEBI" id="CHEBI:57540"/>
        <dbReference type="ChEBI" id="CHEBI:57945"/>
        <dbReference type="EC" id="1.8.1.8"/>
    </reaction>
</comment>
<dbReference type="PANTHER" id="PTHR13871:SF96">
    <property type="entry name" value="THIOREDOXIN DOMAIN-CONTAINING PROTEIN"/>
    <property type="match status" value="1"/>
</dbReference>